<keyword evidence="2" id="KW-0378">Hydrolase</keyword>
<gene>
    <name evidence="4" type="ORF">CTRG_01282</name>
</gene>
<dbReference type="KEGG" id="ctp:CTRG_01282"/>
<evidence type="ECO:0000313" key="5">
    <source>
        <dbReference type="Proteomes" id="UP000002037"/>
    </source>
</evidence>
<dbReference type="GeneID" id="8301007"/>
<evidence type="ECO:0000313" key="4">
    <source>
        <dbReference type="EMBL" id="EER34421.1"/>
    </source>
</evidence>
<dbReference type="GO" id="GO:0000049">
    <property type="term" value="F:tRNA binding"/>
    <property type="evidence" value="ECO:0007669"/>
    <property type="project" value="UniProtKB-KW"/>
</dbReference>
<protein>
    <recommendedName>
        <fullName evidence="6">Peptidyl-tRNA hydrolase</fullName>
    </recommendedName>
</protein>
<dbReference type="AlphaFoldDB" id="C5M601"/>
<proteinExistence type="predicted"/>
<evidence type="ECO:0000256" key="3">
    <source>
        <dbReference type="ARBA" id="ARBA00022884"/>
    </source>
</evidence>
<dbReference type="RefSeq" id="XP_002546976.1">
    <property type="nucleotide sequence ID" value="XM_002546930.1"/>
</dbReference>
<dbReference type="VEuPathDB" id="FungiDB:CTRG_01282"/>
<dbReference type="Gene3D" id="3.40.50.1470">
    <property type="entry name" value="Peptidyl-tRNA hydrolase"/>
    <property type="match status" value="1"/>
</dbReference>
<dbReference type="HOGENOM" id="CLU_1310081_0_0_1"/>
<dbReference type="Pfam" id="PF01195">
    <property type="entry name" value="Pept_tRNA_hydro"/>
    <property type="match status" value="1"/>
</dbReference>
<dbReference type="Proteomes" id="UP000002037">
    <property type="component" value="Unassembled WGS sequence"/>
</dbReference>
<sequence>MDSRHIIFFSIGNPGPITRHSVGHLMLKHILSFIPYTPGLIKKSIYSISSTDSITYLKSNSYMNESFKSWNKFKIDNKRLINAGPIIFIIYDDFEKNLGNIRISKFKKNESHNGLKGLKNVFNNDNNNNNNSNNDNIDVYLLGIGIGPKPQGANKETMSNWILSGFKMEEKMKLENETVELLELYIREIIELDGNIGDVNKFNSRLTKIWKSKQIDS</sequence>
<dbReference type="SUPFAM" id="SSF53178">
    <property type="entry name" value="Peptidyl-tRNA hydrolase-like"/>
    <property type="match status" value="1"/>
</dbReference>
<reference evidence="4 5" key="1">
    <citation type="journal article" date="2009" name="Nature">
        <title>Evolution of pathogenicity and sexual reproduction in eight Candida genomes.</title>
        <authorList>
            <person name="Butler G."/>
            <person name="Rasmussen M.D."/>
            <person name="Lin M.F."/>
            <person name="Santos M.A."/>
            <person name="Sakthikumar S."/>
            <person name="Munro C.A."/>
            <person name="Rheinbay E."/>
            <person name="Grabherr M."/>
            <person name="Forche A."/>
            <person name="Reedy J.L."/>
            <person name="Agrafioti I."/>
            <person name="Arnaud M.B."/>
            <person name="Bates S."/>
            <person name="Brown A.J."/>
            <person name="Brunke S."/>
            <person name="Costanzo M.C."/>
            <person name="Fitzpatrick D.A."/>
            <person name="de Groot P.W."/>
            <person name="Harris D."/>
            <person name="Hoyer L.L."/>
            <person name="Hube B."/>
            <person name="Klis F.M."/>
            <person name="Kodira C."/>
            <person name="Lennard N."/>
            <person name="Logue M.E."/>
            <person name="Martin R."/>
            <person name="Neiman A.M."/>
            <person name="Nikolaou E."/>
            <person name="Quail M.A."/>
            <person name="Quinn J."/>
            <person name="Santos M.C."/>
            <person name="Schmitzberger F.F."/>
            <person name="Sherlock G."/>
            <person name="Shah P."/>
            <person name="Silverstein K.A."/>
            <person name="Skrzypek M.S."/>
            <person name="Soll D."/>
            <person name="Staggs R."/>
            <person name="Stansfield I."/>
            <person name="Stumpf M.P."/>
            <person name="Sudbery P.E."/>
            <person name="Srikantha T."/>
            <person name="Zeng Q."/>
            <person name="Berman J."/>
            <person name="Berriman M."/>
            <person name="Heitman J."/>
            <person name="Gow N.A."/>
            <person name="Lorenz M.C."/>
            <person name="Birren B.W."/>
            <person name="Kellis M."/>
            <person name="Cuomo C.A."/>
        </authorList>
    </citation>
    <scope>NUCLEOTIDE SEQUENCE [LARGE SCALE GENOMIC DNA]</scope>
    <source>
        <strain evidence="5">ATCC MYA-3404 / T1</strain>
    </source>
</reference>
<accession>C5M601</accession>
<dbReference type="STRING" id="294747.C5M601"/>
<evidence type="ECO:0008006" key="6">
    <source>
        <dbReference type="Google" id="ProtNLM"/>
    </source>
</evidence>
<dbReference type="EMBL" id="GG692396">
    <property type="protein sequence ID" value="EER34421.1"/>
    <property type="molecule type" value="Genomic_DNA"/>
</dbReference>
<dbReference type="InterPro" id="IPR036416">
    <property type="entry name" value="Pept_tRNA_hydro_sf"/>
</dbReference>
<dbReference type="PANTHER" id="PTHR17224">
    <property type="entry name" value="PEPTIDYL-TRNA HYDROLASE"/>
    <property type="match status" value="1"/>
</dbReference>
<dbReference type="PANTHER" id="PTHR17224:SF1">
    <property type="entry name" value="PEPTIDYL-TRNA HYDROLASE"/>
    <property type="match status" value="1"/>
</dbReference>
<keyword evidence="1" id="KW-0820">tRNA-binding</keyword>
<dbReference type="OrthoDB" id="1711136at2759"/>
<keyword evidence="3" id="KW-0694">RNA-binding</keyword>
<evidence type="ECO:0000256" key="2">
    <source>
        <dbReference type="ARBA" id="ARBA00022801"/>
    </source>
</evidence>
<evidence type="ECO:0000256" key="1">
    <source>
        <dbReference type="ARBA" id="ARBA00022555"/>
    </source>
</evidence>
<dbReference type="GO" id="GO:0004045">
    <property type="term" value="F:peptidyl-tRNA hydrolase activity"/>
    <property type="evidence" value="ECO:0007669"/>
    <property type="project" value="InterPro"/>
</dbReference>
<organism evidence="4 5">
    <name type="scientific">Candida tropicalis (strain ATCC MYA-3404 / T1)</name>
    <name type="common">Yeast</name>
    <dbReference type="NCBI Taxonomy" id="294747"/>
    <lineage>
        <taxon>Eukaryota</taxon>
        <taxon>Fungi</taxon>
        <taxon>Dikarya</taxon>
        <taxon>Ascomycota</taxon>
        <taxon>Saccharomycotina</taxon>
        <taxon>Pichiomycetes</taxon>
        <taxon>Debaryomycetaceae</taxon>
        <taxon>Candida/Lodderomyces clade</taxon>
        <taxon>Candida</taxon>
    </lineage>
</organism>
<name>C5M601_CANTT</name>
<dbReference type="eggNOG" id="KOG2255">
    <property type="taxonomic scope" value="Eukaryota"/>
</dbReference>
<dbReference type="InterPro" id="IPR001328">
    <property type="entry name" value="Pept_tRNA_hydro"/>
</dbReference>
<keyword evidence="5" id="KW-1185">Reference proteome</keyword>